<dbReference type="AlphaFoldDB" id="A0A1J9P0K7"/>
<dbReference type="Proteomes" id="UP000182235">
    <property type="component" value="Unassembled WGS sequence"/>
</dbReference>
<keyword evidence="5 13" id="KW-0732">Signal</keyword>
<dbReference type="GO" id="GO:0016052">
    <property type="term" value="P:carbohydrate catabolic process"/>
    <property type="evidence" value="ECO:0007669"/>
    <property type="project" value="InterPro"/>
</dbReference>
<dbReference type="GO" id="GO:0009272">
    <property type="term" value="P:fungal-type cell wall biogenesis"/>
    <property type="evidence" value="ECO:0007669"/>
    <property type="project" value="TreeGrafter"/>
</dbReference>
<dbReference type="Gene3D" id="1.50.10.20">
    <property type="match status" value="1"/>
</dbReference>
<comment type="catalytic activity">
    <reaction evidence="1 10">
        <text>Random hydrolysis of (1-&gt;6)-alpha-D-mannosidic linkages in unbranched (1-&gt;6)-mannans.</text>
        <dbReference type="EC" id="3.2.1.101"/>
    </reaction>
</comment>
<protein>
    <recommendedName>
        <fullName evidence="4 10">Mannan endo-1,6-alpha-mannosidase</fullName>
        <ecNumber evidence="4 10">3.2.1.101</ecNumber>
    </recommendedName>
</protein>
<feature type="region of interest" description="Disordered" evidence="11">
    <location>
        <begin position="402"/>
        <end position="426"/>
    </location>
</feature>
<evidence type="ECO:0000256" key="6">
    <source>
        <dbReference type="ARBA" id="ARBA00022801"/>
    </source>
</evidence>
<dbReference type="GO" id="GO:0012505">
    <property type="term" value="C:endomembrane system"/>
    <property type="evidence" value="ECO:0007669"/>
    <property type="project" value="UniProtKB-SubCell"/>
</dbReference>
<evidence type="ECO:0000256" key="13">
    <source>
        <dbReference type="SAM" id="SignalP"/>
    </source>
</evidence>
<dbReference type="Pfam" id="PF03663">
    <property type="entry name" value="Glyco_hydro_76"/>
    <property type="match status" value="1"/>
</dbReference>
<evidence type="ECO:0000256" key="8">
    <source>
        <dbReference type="ARBA" id="ARBA00023180"/>
    </source>
</evidence>
<evidence type="ECO:0000256" key="1">
    <source>
        <dbReference type="ARBA" id="ARBA00001452"/>
    </source>
</evidence>
<evidence type="ECO:0000256" key="7">
    <source>
        <dbReference type="ARBA" id="ARBA00023136"/>
    </source>
</evidence>
<name>A0A1J9P0K7_9EURO</name>
<accession>A0A1J9P0K7</accession>
<evidence type="ECO:0000256" key="4">
    <source>
        <dbReference type="ARBA" id="ARBA00012350"/>
    </source>
</evidence>
<evidence type="ECO:0000256" key="5">
    <source>
        <dbReference type="ARBA" id="ARBA00022729"/>
    </source>
</evidence>
<dbReference type="PANTHER" id="PTHR12145">
    <property type="entry name" value="MANNAN ENDO-1,6-ALPHA-MANNOSIDASE DCW1"/>
    <property type="match status" value="1"/>
</dbReference>
<evidence type="ECO:0000256" key="9">
    <source>
        <dbReference type="ARBA" id="ARBA00023295"/>
    </source>
</evidence>
<dbReference type="InterPro" id="IPR005198">
    <property type="entry name" value="Glyco_hydro_76"/>
</dbReference>
<dbReference type="PIRSF" id="PIRSF016302">
    <property type="entry name" value="Man_a_manosd"/>
    <property type="match status" value="1"/>
</dbReference>
<gene>
    <name evidence="14" type="ORF">AJ78_08883</name>
</gene>
<dbReference type="EMBL" id="LGRN01001071">
    <property type="protein sequence ID" value="OJD09880.1"/>
    <property type="molecule type" value="Genomic_DNA"/>
</dbReference>
<dbReference type="EC" id="3.2.1.101" evidence="4 10"/>
<dbReference type="SUPFAM" id="SSF48208">
    <property type="entry name" value="Six-hairpin glycosidases"/>
    <property type="match status" value="1"/>
</dbReference>
<dbReference type="GO" id="GO:0008496">
    <property type="term" value="F:mannan endo-1,6-alpha-mannosidase activity"/>
    <property type="evidence" value="ECO:0007669"/>
    <property type="project" value="UniProtKB-UniRule"/>
</dbReference>
<keyword evidence="7 12" id="KW-0472">Membrane</keyword>
<feature type="chain" id="PRO_5012566215" description="Mannan endo-1,6-alpha-mannosidase" evidence="13">
    <location>
        <begin position="36"/>
        <end position="467"/>
    </location>
</feature>
<keyword evidence="15" id="KW-1185">Reference proteome</keyword>
<dbReference type="VEuPathDB" id="FungiDB:AJ78_08883"/>
<evidence type="ECO:0000256" key="2">
    <source>
        <dbReference type="ARBA" id="ARBA00004308"/>
    </source>
</evidence>
<keyword evidence="12" id="KW-1133">Transmembrane helix</keyword>
<dbReference type="InterPro" id="IPR008928">
    <property type="entry name" value="6-hairpin_glycosidase_sf"/>
</dbReference>
<evidence type="ECO:0000256" key="12">
    <source>
        <dbReference type="SAM" id="Phobius"/>
    </source>
</evidence>
<dbReference type="FunFam" id="1.50.10.20:FF:000006">
    <property type="entry name" value="Mannan endo-1,6-alpha-mannosidase"/>
    <property type="match status" value="1"/>
</dbReference>
<feature type="transmembrane region" description="Helical" evidence="12">
    <location>
        <begin position="444"/>
        <end position="465"/>
    </location>
</feature>
<proteinExistence type="inferred from homology"/>
<comment type="subcellular location">
    <subcellularLocation>
        <location evidence="2">Endomembrane system</location>
    </subcellularLocation>
</comment>
<keyword evidence="6 10" id="KW-0378">Hydrolase</keyword>
<keyword evidence="8" id="KW-0325">Glycoprotein</keyword>
<keyword evidence="12" id="KW-0812">Transmembrane</keyword>
<evidence type="ECO:0000256" key="11">
    <source>
        <dbReference type="SAM" id="MobiDB-lite"/>
    </source>
</evidence>
<dbReference type="InterPro" id="IPR014480">
    <property type="entry name" value="Mannan-1_6-alpha_mannosidase"/>
</dbReference>
<evidence type="ECO:0000313" key="14">
    <source>
        <dbReference type="EMBL" id="OJD09880.1"/>
    </source>
</evidence>
<evidence type="ECO:0000256" key="10">
    <source>
        <dbReference type="PIRNR" id="PIRNR016302"/>
    </source>
</evidence>
<dbReference type="PANTHER" id="PTHR12145:SF36">
    <property type="entry name" value="MANNAN ENDO-1,6-ALPHA-MANNOSIDASE DCW1"/>
    <property type="match status" value="1"/>
</dbReference>
<sequence length="467" mass="51381">MRLRASPFAPPSPDQPWRSAFSAALLTLLVLPIHAIELDINSEASIKQVAKTLAKGLTSYYTGYRPGDVPGNLPAPYYWWEAGAMFGALIDYWYYTGDDTYNAMTTQALLHQASPSRNFMPVNQTRTEGNDDQSFWGIAAMAAAERKFPDPPPDQPQWLALAQGTFNSQAERWDAETCGGGLRWQIFRFNPGFDYKNTISNGGFFHLGARLATYTNNQTYADWAEKTWDWMERMGLITKEYYFIDGAHNVTMGCTALDRIQWTYNAGINLLGAAYMFNYTKGSEKWRRRVQGIVDGLGIFFESTNIMVEVACERKGNCKVDQLSFKSYLSRWMAATTQVAPFTTDQIMPKLRASAVGAAKACGGGPDGNLCSLKWTTGRFEGESGVGQQMAALEVVQSNLIKGRPPPVTNRTGGTSKGDPSAGYQKGITLPDSVTREITAADKAGAGILTIVIVAVIVATPYWLLSS</sequence>
<dbReference type="OrthoDB" id="4187847at2759"/>
<reference evidence="14 15" key="1">
    <citation type="submission" date="2015-07" db="EMBL/GenBank/DDBJ databases">
        <title>Emmonsia species relationships and genome sequence.</title>
        <authorList>
            <consortium name="The Broad Institute Genomics Platform"/>
            <person name="Cuomo C.A."/>
            <person name="Munoz J.F."/>
            <person name="Imamovic A."/>
            <person name="Priest M.E."/>
            <person name="Young S."/>
            <person name="Clay O.K."/>
            <person name="McEwen J.G."/>
        </authorList>
    </citation>
    <scope>NUCLEOTIDE SEQUENCE [LARGE SCALE GENOMIC DNA]</scope>
    <source>
        <strain evidence="14 15">UAMH 9510</strain>
    </source>
</reference>
<keyword evidence="9 10" id="KW-0326">Glycosidase</keyword>
<organism evidence="14 15">
    <name type="scientific">Emergomyces pasteurianus Ep9510</name>
    <dbReference type="NCBI Taxonomy" id="1447872"/>
    <lineage>
        <taxon>Eukaryota</taxon>
        <taxon>Fungi</taxon>
        <taxon>Dikarya</taxon>
        <taxon>Ascomycota</taxon>
        <taxon>Pezizomycotina</taxon>
        <taxon>Eurotiomycetes</taxon>
        <taxon>Eurotiomycetidae</taxon>
        <taxon>Onygenales</taxon>
        <taxon>Ajellomycetaceae</taxon>
        <taxon>Emergomyces</taxon>
    </lineage>
</organism>
<comment type="caution">
    <text evidence="14">The sequence shown here is derived from an EMBL/GenBank/DDBJ whole genome shotgun (WGS) entry which is preliminary data.</text>
</comment>
<evidence type="ECO:0000313" key="15">
    <source>
        <dbReference type="Proteomes" id="UP000182235"/>
    </source>
</evidence>
<feature type="signal peptide" evidence="13">
    <location>
        <begin position="1"/>
        <end position="35"/>
    </location>
</feature>
<evidence type="ECO:0000256" key="3">
    <source>
        <dbReference type="ARBA" id="ARBA00009699"/>
    </source>
</evidence>
<dbReference type="STRING" id="1447872.A0A1J9P0K7"/>
<comment type="similarity">
    <text evidence="3 10">Belongs to the glycosyl hydrolase 76 family.</text>
</comment>